<dbReference type="InterPro" id="IPR059242">
    <property type="entry name" value="mS23_dom"/>
</dbReference>
<gene>
    <name evidence="8" type="ORF">HIM_07908</name>
</gene>
<accession>A0A0F7ZHI8</accession>
<evidence type="ECO:0000313" key="9">
    <source>
        <dbReference type="Proteomes" id="UP000054481"/>
    </source>
</evidence>
<dbReference type="PANTHER" id="PTHR37799:SF1">
    <property type="entry name" value="SMALL RIBOSOMAL SUBUNIT PROTEIN MS23"/>
    <property type="match status" value="1"/>
</dbReference>
<dbReference type="GO" id="GO:0003735">
    <property type="term" value="F:structural constituent of ribosome"/>
    <property type="evidence" value="ECO:0007669"/>
    <property type="project" value="UniProtKB-UniRule"/>
</dbReference>
<comment type="subcellular location">
    <subcellularLocation>
        <location evidence="1 6">Mitochondrion</location>
    </subcellularLocation>
</comment>
<dbReference type="Proteomes" id="UP000054481">
    <property type="component" value="Unassembled WGS sequence"/>
</dbReference>
<evidence type="ECO:0000256" key="5">
    <source>
        <dbReference type="ARBA" id="ARBA00023274"/>
    </source>
</evidence>
<reference evidence="8 9" key="1">
    <citation type="journal article" date="2014" name="Genome Biol. Evol.">
        <title>Comparative genomics and transcriptomics analyses reveal divergent lifestyle features of nematode endoparasitic fungus Hirsutella minnesotensis.</title>
        <authorList>
            <person name="Lai Y."/>
            <person name="Liu K."/>
            <person name="Zhang X."/>
            <person name="Zhang X."/>
            <person name="Li K."/>
            <person name="Wang N."/>
            <person name="Shu C."/>
            <person name="Wu Y."/>
            <person name="Wang C."/>
            <person name="Bushley K.E."/>
            <person name="Xiang M."/>
            <person name="Liu X."/>
        </authorList>
    </citation>
    <scope>NUCLEOTIDE SEQUENCE [LARGE SCALE GENOMIC DNA]</scope>
    <source>
        <strain evidence="8 9">3608</strain>
    </source>
</reference>
<feature type="region of interest" description="Disordered" evidence="7">
    <location>
        <begin position="218"/>
        <end position="248"/>
    </location>
</feature>
<evidence type="ECO:0000256" key="6">
    <source>
        <dbReference type="PIRNR" id="PIRNR029764"/>
    </source>
</evidence>
<evidence type="ECO:0000256" key="2">
    <source>
        <dbReference type="ARBA" id="ARBA00009864"/>
    </source>
</evidence>
<evidence type="ECO:0000256" key="4">
    <source>
        <dbReference type="ARBA" id="ARBA00023128"/>
    </source>
</evidence>
<comment type="subunit">
    <text evidence="6">Component of the mitochondrial small ribosomal subunit.</text>
</comment>
<dbReference type="PIRSF" id="PIRSF029764">
    <property type="entry name" value="RSM25"/>
    <property type="match status" value="1"/>
</dbReference>
<keyword evidence="3 6" id="KW-0689">Ribosomal protein</keyword>
<dbReference type="InterPro" id="IPR016939">
    <property type="entry name" value="Ribosomal_mS23_fun"/>
</dbReference>
<name>A0A0F7ZHI8_9HYPO</name>
<feature type="compositionally biased region" description="Acidic residues" evidence="7">
    <location>
        <begin position="221"/>
        <end position="234"/>
    </location>
</feature>
<keyword evidence="4 6" id="KW-0496">Mitochondrion</keyword>
<dbReference type="EMBL" id="KQ030543">
    <property type="protein sequence ID" value="KJZ72716.1"/>
    <property type="molecule type" value="Genomic_DNA"/>
</dbReference>
<evidence type="ECO:0000256" key="1">
    <source>
        <dbReference type="ARBA" id="ARBA00004173"/>
    </source>
</evidence>
<evidence type="ECO:0000256" key="3">
    <source>
        <dbReference type="ARBA" id="ARBA00022980"/>
    </source>
</evidence>
<dbReference type="OrthoDB" id="5542239at2759"/>
<sequence>MGGRQIRPAGVYKAITQELQNPLAMARGQAVAPPWWRAMEAVPPAETLVRNVARRHGESTRNFSGTKKLFKPKKIEYQEDALRSTFYQDHPWELARPRVILELDGKDHEYCDWSKGVQQLGIPLTGECVVQRQMWLMKHQKMSLRRAYDTARREFYRLRQLEEIEQRIAIEEARYVGAYFGKTKLEIGMLLEDKEFENWKIWAGKQTADQEARNKASLDTFDTEAETNDAEEVDTTAAGRALLEDQTA</sequence>
<proteinExistence type="inferred from homology"/>
<organism evidence="8 9">
    <name type="scientific">Hirsutella minnesotensis 3608</name>
    <dbReference type="NCBI Taxonomy" id="1043627"/>
    <lineage>
        <taxon>Eukaryota</taxon>
        <taxon>Fungi</taxon>
        <taxon>Dikarya</taxon>
        <taxon>Ascomycota</taxon>
        <taxon>Pezizomycotina</taxon>
        <taxon>Sordariomycetes</taxon>
        <taxon>Hypocreomycetidae</taxon>
        <taxon>Hypocreales</taxon>
        <taxon>Ophiocordycipitaceae</taxon>
        <taxon>Hirsutella</taxon>
    </lineage>
</organism>
<dbReference type="AlphaFoldDB" id="A0A0F7ZHI8"/>
<evidence type="ECO:0000256" key="7">
    <source>
        <dbReference type="SAM" id="MobiDB-lite"/>
    </source>
</evidence>
<keyword evidence="9" id="KW-1185">Reference proteome</keyword>
<dbReference type="PANTHER" id="PTHR37799">
    <property type="entry name" value="37S RIBOSOMAL PROTEIN S25, MITOCHONDRIAL"/>
    <property type="match status" value="1"/>
</dbReference>
<evidence type="ECO:0000313" key="8">
    <source>
        <dbReference type="EMBL" id="KJZ72716.1"/>
    </source>
</evidence>
<comment type="similarity">
    <text evidence="2">Belongs to the mitochondrion-specific ribosomal protein mS23 family.</text>
</comment>
<dbReference type="CDD" id="cd23701">
    <property type="entry name" value="At1g26750"/>
    <property type="match status" value="1"/>
</dbReference>
<protein>
    <recommendedName>
        <fullName evidence="6">37S ribosomal protein S25, mitochondrial</fullName>
    </recommendedName>
</protein>
<keyword evidence="5 6" id="KW-0687">Ribonucleoprotein</keyword>
<dbReference type="Pfam" id="PF13741">
    <property type="entry name" value="MRP-S25"/>
    <property type="match status" value="1"/>
</dbReference>
<dbReference type="GO" id="GO:0005763">
    <property type="term" value="C:mitochondrial small ribosomal subunit"/>
    <property type="evidence" value="ECO:0007669"/>
    <property type="project" value="UniProtKB-UniRule"/>
</dbReference>